<dbReference type="EMBL" id="CP016893">
    <property type="protein sequence ID" value="AST57633.1"/>
    <property type="molecule type" value="Genomic_DNA"/>
</dbReference>
<dbReference type="Proteomes" id="UP000214975">
    <property type="component" value="Chromosome"/>
</dbReference>
<evidence type="ECO:0000313" key="2">
    <source>
        <dbReference type="Proteomes" id="UP000214975"/>
    </source>
</evidence>
<reference evidence="1 2" key="1">
    <citation type="submission" date="2016-08" db="EMBL/GenBank/DDBJ databases">
        <title>A novel genetic cassette of butanologenic Thermoanaerobacterium thermosaccharolyticum that directly convert cellulose to butanol.</title>
        <authorList>
            <person name="Li T."/>
            <person name="He J."/>
        </authorList>
    </citation>
    <scope>NUCLEOTIDE SEQUENCE [LARGE SCALE GENOMIC DNA]</scope>
    <source>
        <strain evidence="1 2">TG57</strain>
    </source>
</reference>
<gene>
    <name evidence="1" type="ORF">Thert_01618</name>
</gene>
<name>A0A223HYT5_THETR</name>
<protein>
    <submittedName>
        <fullName evidence="1">Stage II sporulation protein R</fullName>
    </submittedName>
</protein>
<dbReference type="AlphaFoldDB" id="A0A223HYT5"/>
<accession>A0A223HYT5</accession>
<proteinExistence type="predicted"/>
<evidence type="ECO:0000313" key="1">
    <source>
        <dbReference type="EMBL" id="AST57633.1"/>
    </source>
</evidence>
<dbReference type="NCBIfam" id="TIGR02837">
    <property type="entry name" value="spore_II_R"/>
    <property type="match status" value="1"/>
</dbReference>
<dbReference type="Pfam" id="PF09551">
    <property type="entry name" value="Spore_II_R"/>
    <property type="match status" value="1"/>
</dbReference>
<sequence>MVMKKFIAIILLVFTVFLFINSKNDNTYAMKKDISNKLIRFHVIANSDSEDDQNLKLKVRDAVIKKMNSKFIGITNLKESEKIIKESIPEIQKIAQDTVYANGKNYGVKVMYGRFDFPTKYYDTITLPAGNYNALRIVIGKGEGKNWWCVMFPPLCFVDITHGLSSDETKRELSKYLSEDELSMIETNKPQVKFKIVEVLEKYFDDIRMALK</sequence>
<organism evidence="1 2">
    <name type="scientific">Thermoanaerobacterium thermosaccharolyticum</name>
    <name type="common">Clostridium thermosaccharolyticum</name>
    <dbReference type="NCBI Taxonomy" id="1517"/>
    <lineage>
        <taxon>Bacteria</taxon>
        <taxon>Bacillati</taxon>
        <taxon>Bacillota</taxon>
        <taxon>Clostridia</taxon>
        <taxon>Thermoanaerobacterales</taxon>
        <taxon>Thermoanaerobacteraceae</taxon>
        <taxon>Thermoanaerobacterium</taxon>
    </lineage>
</organism>
<dbReference type="InterPro" id="IPR014202">
    <property type="entry name" value="Spore_II_R"/>
</dbReference>